<dbReference type="Proteomes" id="UP000230251">
    <property type="component" value="Unassembled WGS sequence"/>
</dbReference>
<dbReference type="EMBL" id="PFSI01000068">
    <property type="protein sequence ID" value="PJC24106.1"/>
    <property type="molecule type" value="Genomic_DNA"/>
</dbReference>
<protein>
    <submittedName>
        <fullName evidence="2">Uncharacterized protein</fullName>
    </submittedName>
</protein>
<evidence type="ECO:0000313" key="2">
    <source>
        <dbReference type="EMBL" id="PJC24106.1"/>
    </source>
</evidence>
<reference evidence="3" key="1">
    <citation type="submission" date="2017-09" db="EMBL/GenBank/DDBJ databases">
        <title>Depth-based differentiation of microbial function through sediment-hosted aquifers and enrichment of novel symbionts in the deep terrestrial subsurface.</title>
        <authorList>
            <person name="Probst A.J."/>
            <person name="Ladd B."/>
            <person name="Jarett J.K."/>
            <person name="Geller-Mcgrath D.E."/>
            <person name="Sieber C.M.K."/>
            <person name="Emerson J.B."/>
            <person name="Anantharaman K."/>
            <person name="Thomas B.C."/>
            <person name="Malmstrom R."/>
            <person name="Stieglmeier M."/>
            <person name="Klingl A."/>
            <person name="Woyke T."/>
            <person name="Ryan C.M."/>
            <person name="Banfield J.F."/>
        </authorList>
    </citation>
    <scope>NUCLEOTIDE SEQUENCE [LARGE SCALE GENOMIC DNA]</scope>
</reference>
<evidence type="ECO:0000256" key="1">
    <source>
        <dbReference type="SAM" id="MobiDB-lite"/>
    </source>
</evidence>
<organism evidence="2 3">
    <name type="scientific">Candidatus Uhrbacteria bacterium CG_4_9_14_0_2_um_filter_41_50</name>
    <dbReference type="NCBI Taxonomy" id="1975031"/>
    <lineage>
        <taxon>Bacteria</taxon>
        <taxon>Candidatus Uhriibacteriota</taxon>
    </lineage>
</organism>
<evidence type="ECO:0000313" key="3">
    <source>
        <dbReference type="Proteomes" id="UP000230251"/>
    </source>
</evidence>
<gene>
    <name evidence="2" type="ORF">CO057_04640</name>
</gene>
<feature type="compositionally biased region" description="Polar residues" evidence="1">
    <location>
        <begin position="61"/>
        <end position="74"/>
    </location>
</feature>
<proteinExistence type="predicted"/>
<accession>A0A2M8EMZ7</accession>
<comment type="caution">
    <text evidence="2">The sequence shown here is derived from an EMBL/GenBank/DDBJ whole genome shotgun (WGS) entry which is preliminary data.</text>
</comment>
<feature type="region of interest" description="Disordered" evidence="1">
    <location>
        <begin position="54"/>
        <end position="74"/>
    </location>
</feature>
<name>A0A2M8EMZ7_9BACT</name>
<dbReference type="AlphaFoldDB" id="A0A2M8EMZ7"/>
<sequence>MTRLMFNFERGSVHGEVETNESFEGRGLGSALLLMREAIIRDVMHRYGERMTSGRLKSKITDNSRSSRQGKNYEGWTSSLAQKMGYEQAVDEDKFVKIYQSNNENEK</sequence>